<evidence type="ECO:0000256" key="6">
    <source>
        <dbReference type="ARBA" id="ARBA00073631"/>
    </source>
</evidence>
<dbReference type="InterPro" id="IPR013098">
    <property type="entry name" value="Ig_I-set"/>
</dbReference>
<dbReference type="InterPro" id="IPR001680">
    <property type="entry name" value="WD40_rpt"/>
</dbReference>
<evidence type="ECO:0000256" key="7">
    <source>
        <dbReference type="PROSITE-ProRule" id="PRU00221"/>
    </source>
</evidence>
<dbReference type="InterPro" id="IPR020472">
    <property type="entry name" value="WD40_PAC1"/>
</dbReference>
<evidence type="ECO:0000256" key="5">
    <source>
        <dbReference type="ARBA" id="ARBA00062641"/>
    </source>
</evidence>
<dbReference type="SMART" id="SM00408">
    <property type="entry name" value="IGc2"/>
    <property type="match status" value="1"/>
</dbReference>
<dbReference type="Proteomes" id="UP000035681">
    <property type="component" value="Unplaced"/>
</dbReference>
<dbReference type="PROSITE" id="PS50082">
    <property type="entry name" value="WD_REPEATS_2"/>
    <property type="match status" value="6"/>
</dbReference>
<feature type="repeat" description="WD" evidence="7">
    <location>
        <begin position="361"/>
        <end position="401"/>
    </location>
</feature>
<feature type="repeat" description="WD" evidence="7">
    <location>
        <begin position="319"/>
        <end position="360"/>
    </location>
</feature>
<dbReference type="InterPro" id="IPR019775">
    <property type="entry name" value="WD40_repeat_CS"/>
</dbReference>
<dbReference type="PROSITE" id="PS50294">
    <property type="entry name" value="WD_REPEATS_REGION"/>
    <property type="match status" value="4"/>
</dbReference>
<dbReference type="InterPro" id="IPR045241">
    <property type="entry name" value="Prp46/PLRG1-like"/>
</dbReference>
<dbReference type="GO" id="GO:0000398">
    <property type="term" value="P:mRNA splicing, via spliceosome"/>
    <property type="evidence" value="ECO:0007669"/>
    <property type="project" value="InterPro"/>
</dbReference>
<dbReference type="InterPro" id="IPR003598">
    <property type="entry name" value="Ig_sub2"/>
</dbReference>
<organism evidence="9 10">
    <name type="scientific">Strongyloides stercoralis</name>
    <name type="common">Threadworm</name>
    <dbReference type="NCBI Taxonomy" id="6248"/>
    <lineage>
        <taxon>Eukaryota</taxon>
        <taxon>Metazoa</taxon>
        <taxon>Ecdysozoa</taxon>
        <taxon>Nematoda</taxon>
        <taxon>Chromadorea</taxon>
        <taxon>Rhabditida</taxon>
        <taxon>Tylenchina</taxon>
        <taxon>Panagrolaimomorpha</taxon>
        <taxon>Strongyloidoidea</taxon>
        <taxon>Strongyloididae</taxon>
        <taxon>Strongyloides</taxon>
    </lineage>
</organism>
<feature type="domain" description="Ig-like" evidence="8">
    <location>
        <begin position="509"/>
        <end position="602"/>
    </location>
</feature>
<protein>
    <recommendedName>
        <fullName evidence="6">Pleiotropic regulator 1</fullName>
    </recommendedName>
</protein>
<dbReference type="WBParaSite" id="TCONS_00011854.p1">
    <property type="protein sequence ID" value="TCONS_00011854.p1"/>
    <property type="gene ID" value="XLOC_006812"/>
</dbReference>
<dbReference type="InterPro" id="IPR036322">
    <property type="entry name" value="WD40_repeat_dom_sf"/>
</dbReference>
<evidence type="ECO:0000256" key="4">
    <source>
        <dbReference type="ARBA" id="ARBA00046238"/>
    </source>
</evidence>
<dbReference type="PRINTS" id="PR00320">
    <property type="entry name" value="GPROTEINBRPT"/>
</dbReference>
<dbReference type="PROSITE" id="PS00678">
    <property type="entry name" value="WD_REPEATS_1"/>
    <property type="match status" value="2"/>
</dbReference>
<accession>A0AAF5DIK1</accession>
<dbReference type="Pfam" id="PF07679">
    <property type="entry name" value="I-set"/>
    <property type="match status" value="1"/>
</dbReference>
<dbReference type="GO" id="GO:0071013">
    <property type="term" value="C:catalytic step 2 spliceosome"/>
    <property type="evidence" value="ECO:0007669"/>
    <property type="project" value="TreeGrafter"/>
</dbReference>
<dbReference type="FunFam" id="2.130.10.10:FF:000012">
    <property type="entry name" value="Putative pleiotropic regulator 1"/>
    <property type="match status" value="1"/>
</dbReference>
<dbReference type="PROSITE" id="PS50835">
    <property type="entry name" value="IG_LIKE"/>
    <property type="match status" value="1"/>
</dbReference>
<dbReference type="Gene3D" id="2.60.40.10">
    <property type="entry name" value="Immunoglobulins"/>
    <property type="match status" value="1"/>
</dbReference>
<dbReference type="InterPro" id="IPR036179">
    <property type="entry name" value="Ig-like_dom_sf"/>
</dbReference>
<dbReference type="InterPro" id="IPR007110">
    <property type="entry name" value="Ig-like_dom"/>
</dbReference>
<name>A0AAF5DIK1_STRER</name>
<dbReference type="Gene3D" id="2.130.10.10">
    <property type="entry name" value="YVTN repeat-like/Quinoprotein amine dehydrogenase"/>
    <property type="match status" value="1"/>
</dbReference>
<comment type="function">
    <text evidence="4">Involved in pre-mRNA splicing as component of the spliceosome. Component of the PRP19-CDC5L complex that forms an integral part of the spliceosome and is required for activating pre-mRNA splicing. As a component of the minor spliceosome, involved in the splicing of U12-type introns in pre-mRNAs.</text>
</comment>
<evidence type="ECO:0000259" key="8">
    <source>
        <dbReference type="PROSITE" id="PS50835"/>
    </source>
</evidence>
<dbReference type="SMART" id="SM00320">
    <property type="entry name" value="WD40"/>
    <property type="match status" value="7"/>
</dbReference>
<evidence type="ECO:0000313" key="10">
    <source>
        <dbReference type="WBParaSite" id="TCONS_00011854.p1"/>
    </source>
</evidence>
<dbReference type="AlphaFoldDB" id="A0AAF5DIK1"/>
<evidence type="ECO:0000313" key="9">
    <source>
        <dbReference type="Proteomes" id="UP000035681"/>
    </source>
</evidence>
<comment type="subunit">
    <text evidence="5">Identified in the spliceosome C complex. Component of the PRP19-CDC5L splicing complex composed of a core complex comprising a homotetramer of PRPF19, CDC5L, PLRG1 and BCAS2, and at least three less stably associated proteins CTNNBL1, CWC15 and HSPA8. Interacts (via its WD40 repeat domain) directly with CDC5L (via its C-terminal); the interaction is required for mRNA splicing but not for spliceosome assembly. Component of the minor spliceosome, which splices U12-type introns. Within this complex, interacts with CRIPT. Also interacts directly in the complex with BCAS2 and PRPF19. Interacts with USB1.</text>
</comment>
<sequence length="614" mass="69602">NQLLICKKKNHEIMKLVQTNVLHPVGTTEDNNIDKNTNPPQDVLEKRKQLLDTICHSMKRTHELFYHDYDSSLYDDESVELWKKYKLNSECKSVKRVIENNRKALIDEKMNLPKHQYIGQAVDNFKNQLSIKSTENNQLAITSNSKNEFSNEVSNISNNKEYTDHSVRMLLPSKAPLTVKPKWHPPWKLYRVIAGHTGWVRCVDVEPGNQYFVTGGSDRIIKVWDLATGNLKLSLTGHISSVRGVKISPRHPFLFSCGEDKQVKCWDLEVNKVVRHYHGHLSAVQGLSIHPTLDVLCTAGRDCTVRVWDIRTKAQIHTLTGHTNTVACVVTQATNPQIISGSHDSTVRLWDLAAGKTWCTLTHHKKSIRALTLHPNLYMFASGSTNNIRQWKSKNAEMVRSLNQHQAVINALGCNEDGVLVSGGDNGSLHFWDWNSGFCFQQDQVKAQPGSIDSESGIFCLTFDKSGSRLITGDADKSIKMYKEDLTATEEMTLITRSSFHFKFVMVCPPFFEKAPSLQVRPDGSVLFECMCNANPEPTIKWFFKDKELTPGDKYVMKQKKMVGKWAVTMNLKNPQQSDQGIYKVVATNSAGTHFVEQNYVAICTSNDMFKQNR</sequence>
<dbReference type="CDD" id="cd00200">
    <property type="entry name" value="WD40"/>
    <property type="match status" value="1"/>
</dbReference>
<keyword evidence="1 7" id="KW-0853">WD repeat</keyword>
<feature type="repeat" description="WD" evidence="7">
    <location>
        <begin position="277"/>
        <end position="318"/>
    </location>
</feature>
<comment type="similarity">
    <text evidence="3">Belongs to the WD repeat PRL1/PRL2 family.</text>
</comment>
<feature type="repeat" description="WD" evidence="7">
    <location>
        <begin position="193"/>
        <end position="234"/>
    </location>
</feature>
<dbReference type="GO" id="GO:0071011">
    <property type="term" value="C:precatalytic spliceosome"/>
    <property type="evidence" value="ECO:0007669"/>
    <property type="project" value="TreeGrafter"/>
</dbReference>
<dbReference type="GO" id="GO:0000974">
    <property type="term" value="C:Prp19 complex"/>
    <property type="evidence" value="ECO:0007669"/>
    <property type="project" value="TreeGrafter"/>
</dbReference>
<keyword evidence="9" id="KW-1185">Reference proteome</keyword>
<evidence type="ECO:0000256" key="3">
    <source>
        <dbReference type="ARBA" id="ARBA00025726"/>
    </source>
</evidence>
<reference evidence="10" key="1">
    <citation type="submission" date="2024-02" db="UniProtKB">
        <authorList>
            <consortium name="WormBaseParasite"/>
        </authorList>
    </citation>
    <scope>IDENTIFICATION</scope>
</reference>
<feature type="repeat" description="WD" evidence="7">
    <location>
        <begin position="235"/>
        <end position="276"/>
    </location>
</feature>
<keyword evidence="2" id="KW-0677">Repeat</keyword>
<proteinExistence type="inferred from homology"/>
<dbReference type="PANTHER" id="PTHR19923:SF0">
    <property type="entry name" value="PLEIOTROPIC REGULATOR 1"/>
    <property type="match status" value="1"/>
</dbReference>
<feature type="repeat" description="WD" evidence="7">
    <location>
        <begin position="402"/>
        <end position="442"/>
    </location>
</feature>
<dbReference type="Pfam" id="PF00400">
    <property type="entry name" value="WD40"/>
    <property type="match status" value="7"/>
</dbReference>
<dbReference type="InterPro" id="IPR013783">
    <property type="entry name" value="Ig-like_fold"/>
</dbReference>
<evidence type="ECO:0000256" key="1">
    <source>
        <dbReference type="ARBA" id="ARBA00022574"/>
    </source>
</evidence>
<dbReference type="PANTHER" id="PTHR19923">
    <property type="entry name" value="WD40 REPEAT PROTEINPRL1/PRL2-RELATED"/>
    <property type="match status" value="1"/>
</dbReference>
<dbReference type="SUPFAM" id="SSF48726">
    <property type="entry name" value="Immunoglobulin"/>
    <property type="match status" value="1"/>
</dbReference>
<evidence type="ECO:0000256" key="2">
    <source>
        <dbReference type="ARBA" id="ARBA00022737"/>
    </source>
</evidence>
<dbReference type="SUPFAM" id="SSF50978">
    <property type="entry name" value="WD40 repeat-like"/>
    <property type="match status" value="1"/>
</dbReference>
<dbReference type="InterPro" id="IPR015943">
    <property type="entry name" value="WD40/YVTN_repeat-like_dom_sf"/>
</dbReference>